<dbReference type="Proteomes" id="UP000198908">
    <property type="component" value="Unassembled WGS sequence"/>
</dbReference>
<protein>
    <submittedName>
        <fullName evidence="1">Uncharacterized protein</fullName>
    </submittedName>
</protein>
<accession>A0A1G6K555</accession>
<sequence length="97" mass="11084">MLCKKITKVFALPRGKTSTECLMHTLTVLSRRRAECRVALEAACLGSYVIRRPVKVSKHQFVAFRYDFADYAPSARMWLCFARLPSKQQAARFADVV</sequence>
<name>A0A1G6K555_9BURK</name>
<proteinExistence type="predicted"/>
<evidence type="ECO:0000313" key="1">
    <source>
        <dbReference type="EMBL" id="SDC26008.1"/>
    </source>
</evidence>
<keyword evidence="2" id="KW-1185">Reference proteome</keyword>
<gene>
    <name evidence="1" type="ORF">SAMN05421548_10599</name>
</gene>
<dbReference type="EMBL" id="FMYQ01000005">
    <property type="protein sequence ID" value="SDC26008.1"/>
    <property type="molecule type" value="Genomic_DNA"/>
</dbReference>
<reference evidence="2" key="1">
    <citation type="submission" date="2016-09" db="EMBL/GenBank/DDBJ databases">
        <authorList>
            <person name="Varghese N."/>
            <person name="Submissions S."/>
        </authorList>
    </citation>
    <scope>NUCLEOTIDE SEQUENCE [LARGE SCALE GENOMIC DNA]</scope>
    <source>
        <strain evidence="2">TNe-862</strain>
    </source>
</reference>
<organism evidence="1 2">
    <name type="scientific">Paraburkholderia lycopersici</name>
    <dbReference type="NCBI Taxonomy" id="416944"/>
    <lineage>
        <taxon>Bacteria</taxon>
        <taxon>Pseudomonadati</taxon>
        <taxon>Pseudomonadota</taxon>
        <taxon>Betaproteobacteria</taxon>
        <taxon>Burkholderiales</taxon>
        <taxon>Burkholderiaceae</taxon>
        <taxon>Paraburkholderia</taxon>
    </lineage>
</organism>
<evidence type="ECO:0000313" key="2">
    <source>
        <dbReference type="Proteomes" id="UP000198908"/>
    </source>
</evidence>
<dbReference type="AlphaFoldDB" id="A0A1G6K555"/>